<feature type="region of interest" description="Disordered" evidence="1">
    <location>
        <begin position="59"/>
        <end position="131"/>
    </location>
</feature>
<sequence>MCKGLARLKHVLLFATEEDLLVKKELETPSKGSQDVLELSPISENVIESTPETRDKNLILGQSAKSHKITSVNKARNDSRMKKKPATHVTKPPQLSTSRASKLALTPTTSSASRTRSKTGTTLSYSSTKTKNSSVVQSKKIAWRLDYVV</sequence>
<evidence type="ECO:0000256" key="1">
    <source>
        <dbReference type="SAM" id="MobiDB-lite"/>
    </source>
</evidence>
<protein>
    <submittedName>
        <fullName evidence="2">Uncharacterized protein</fullName>
    </submittedName>
</protein>
<proteinExistence type="predicted"/>
<keyword evidence="3" id="KW-1185">Reference proteome</keyword>
<dbReference type="PANTHER" id="PTHR47286:SF2">
    <property type="entry name" value="F3I6.9 PROTEIN"/>
    <property type="match status" value="1"/>
</dbReference>
<evidence type="ECO:0000313" key="3">
    <source>
        <dbReference type="Proteomes" id="UP001165190"/>
    </source>
</evidence>
<organism evidence="2 3">
    <name type="scientific">Hibiscus trionum</name>
    <name type="common">Flower of an hour</name>
    <dbReference type="NCBI Taxonomy" id="183268"/>
    <lineage>
        <taxon>Eukaryota</taxon>
        <taxon>Viridiplantae</taxon>
        <taxon>Streptophyta</taxon>
        <taxon>Embryophyta</taxon>
        <taxon>Tracheophyta</taxon>
        <taxon>Spermatophyta</taxon>
        <taxon>Magnoliopsida</taxon>
        <taxon>eudicotyledons</taxon>
        <taxon>Gunneridae</taxon>
        <taxon>Pentapetalae</taxon>
        <taxon>rosids</taxon>
        <taxon>malvids</taxon>
        <taxon>Malvales</taxon>
        <taxon>Malvaceae</taxon>
        <taxon>Malvoideae</taxon>
        <taxon>Hibiscus</taxon>
    </lineage>
</organism>
<feature type="compositionally biased region" description="Low complexity" evidence="1">
    <location>
        <begin position="101"/>
        <end position="122"/>
    </location>
</feature>
<evidence type="ECO:0000313" key="2">
    <source>
        <dbReference type="EMBL" id="GMJ03643.1"/>
    </source>
</evidence>
<dbReference type="PANTHER" id="PTHR47286">
    <property type="entry name" value="F3I6.9 PROTEIN"/>
    <property type="match status" value="1"/>
</dbReference>
<reference evidence="2" key="1">
    <citation type="submission" date="2023-05" db="EMBL/GenBank/DDBJ databases">
        <title>Genome and transcriptome analyses reveal genes involved in the formation of fine ridges on petal epidermal cells in Hibiscus trionum.</title>
        <authorList>
            <person name="Koshimizu S."/>
            <person name="Masuda S."/>
            <person name="Ishii T."/>
            <person name="Shirasu K."/>
            <person name="Hoshino A."/>
            <person name="Arita M."/>
        </authorList>
    </citation>
    <scope>NUCLEOTIDE SEQUENCE</scope>
    <source>
        <strain evidence="2">Hamamatsu line</strain>
    </source>
</reference>
<dbReference type="AlphaFoldDB" id="A0A9W7IZD2"/>
<name>A0A9W7IZD2_HIBTR</name>
<dbReference type="OrthoDB" id="621651at2759"/>
<comment type="caution">
    <text evidence="2">The sequence shown here is derived from an EMBL/GenBank/DDBJ whole genome shotgun (WGS) entry which is preliminary data.</text>
</comment>
<dbReference type="EMBL" id="BSYR01000037">
    <property type="protein sequence ID" value="GMJ03643.1"/>
    <property type="molecule type" value="Genomic_DNA"/>
</dbReference>
<accession>A0A9W7IZD2</accession>
<dbReference type="Proteomes" id="UP001165190">
    <property type="component" value="Unassembled WGS sequence"/>
</dbReference>
<gene>
    <name evidence="2" type="ORF">HRI_004033500</name>
</gene>